<dbReference type="PROSITE" id="PS51257">
    <property type="entry name" value="PROKAR_LIPOPROTEIN"/>
    <property type="match status" value="1"/>
</dbReference>
<reference evidence="2 3" key="1">
    <citation type="journal article" date="2020" name="Nat. Food">
        <title>A phased Vanilla planifolia genome enables genetic improvement of flavour and production.</title>
        <authorList>
            <person name="Hasing T."/>
            <person name="Tang H."/>
            <person name="Brym M."/>
            <person name="Khazi F."/>
            <person name="Huang T."/>
            <person name="Chambers A.H."/>
        </authorList>
    </citation>
    <scope>NUCLEOTIDE SEQUENCE [LARGE SCALE GENOMIC DNA]</scope>
    <source>
        <tissue evidence="2">Leaf</tissue>
    </source>
</reference>
<name>A0A835U6J6_VANPL</name>
<sequence>MNVSRGNIPKWATTSRSSGWIAQASSSAVAGCMTEWLRRNVREEDFVLMKAEVEAVEEIVKGRAIALVDELFLECGNQWQKGRSNQNRRAYWECLALCGNLRDDGVAAHLWRDTDFLN</sequence>
<dbReference type="EMBL" id="JADCNM010000162">
    <property type="protein sequence ID" value="KAG0449725.1"/>
    <property type="molecule type" value="Genomic_DNA"/>
</dbReference>
<dbReference type="AlphaFoldDB" id="A0A835U6J6"/>
<dbReference type="OrthoDB" id="1919622at2759"/>
<dbReference type="InterPro" id="IPR057192">
    <property type="entry name" value="DUF7870"/>
</dbReference>
<dbReference type="Proteomes" id="UP000639772">
    <property type="component" value="Unassembled WGS sequence"/>
</dbReference>
<dbReference type="PANTHER" id="PTHR33597:SF11">
    <property type="entry name" value="OS07G0620600 PROTEIN"/>
    <property type="match status" value="1"/>
</dbReference>
<accession>A0A835U6J6</accession>
<evidence type="ECO:0000313" key="2">
    <source>
        <dbReference type="EMBL" id="KAG0449725.1"/>
    </source>
</evidence>
<evidence type="ECO:0000259" key="1">
    <source>
        <dbReference type="Pfam" id="PF25276"/>
    </source>
</evidence>
<comment type="caution">
    <text evidence="2">The sequence shown here is derived from an EMBL/GenBank/DDBJ whole genome shotgun (WGS) entry which is preliminary data.</text>
</comment>
<organism evidence="2 3">
    <name type="scientific">Vanilla planifolia</name>
    <name type="common">Vanilla</name>
    <dbReference type="NCBI Taxonomy" id="51239"/>
    <lineage>
        <taxon>Eukaryota</taxon>
        <taxon>Viridiplantae</taxon>
        <taxon>Streptophyta</taxon>
        <taxon>Embryophyta</taxon>
        <taxon>Tracheophyta</taxon>
        <taxon>Spermatophyta</taxon>
        <taxon>Magnoliopsida</taxon>
        <taxon>Liliopsida</taxon>
        <taxon>Asparagales</taxon>
        <taxon>Orchidaceae</taxon>
        <taxon>Vanilloideae</taxon>
        <taxon>Vanilleae</taxon>
        <taxon>Vanilla</taxon>
    </lineage>
</organism>
<dbReference type="PANTHER" id="PTHR33597">
    <property type="entry name" value="OS02G0760400 PROTEIN"/>
    <property type="match status" value="1"/>
</dbReference>
<protein>
    <recommendedName>
        <fullName evidence="1">DUF7870 domain-containing protein</fullName>
    </recommendedName>
</protein>
<proteinExistence type="predicted"/>
<gene>
    <name evidence="2" type="ORF">HPP92_027157</name>
</gene>
<evidence type="ECO:0000313" key="3">
    <source>
        <dbReference type="Proteomes" id="UP000639772"/>
    </source>
</evidence>
<feature type="domain" description="DUF7870" evidence="1">
    <location>
        <begin position="25"/>
        <end position="111"/>
    </location>
</feature>
<dbReference type="Pfam" id="PF25276">
    <property type="entry name" value="DUF7870"/>
    <property type="match status" value="1"/>
</dbReference>